<dbReference type="CTD" id="9943153"/>
<proteinExistence type="predicted"/>
<gene>
    <name evidence="1" type="ORF">LOAG_05743</name>
</gene>
<dbReference type="GeneID" id="9943153"/>
<dbReference type="InParanoid" id="A0A1S0U049"/>
<dbReference type="KEGG" id="loa:LOAG_05743"/>
<name>A0A1S0U049_LOALO</name>
<accession>A0A1S0U049</accession>
<dbReference type="OrthoDB" id="5845024at2759"/>
<dbReference type="AlphaFoldDB" id="A0A1S0U049"/>
<dbReference type="RefSeq" id="XP_003141328.2">
    <property type="nucleotide sequence ID" value="XM_003141280.2"/>
</dbReference>
<dbReference type="EMBL" id="JH712071">
    <property type="protein sequence ID" value="EFO22744.2"/>
    <property type="molecule type" value="Genomic_DNA"/>
</dbReference>
<reference evidence="1" key="1">
    <citation type="submission" date="2012-04" db="EMBL/GenBank/DDBJ databases">
        <title>The Genome Sequence of Loa loa.</title>
        <authorList>
            <consortium name="The Broad Institute Genome Sequencing Platform"/>
            <consortium name="Broad Institute Genome Sequencing Center for Infectious Disease"/>
            <person name="Nutman T.B."/>
            <person name="Fink D.L."/>
            <person name="Russ C."/>
            <person name="Young S."/>
            <person name="Zeng Q."/>
            <person name="Gargeya S."/>
            <person name="Alvarado L."/>
            <person name="Berlin A."/>
            <person name="Chapman S.B."/>
            <person name="Chen Z."/>
            <person name="Freedman E."/>
            <person name="Gellesch M."/>
            <person name="Goldberg J."/>
            <person name="Griggs A."/>
            <person name="Gujja S."/>
            <person name="Heilman E.R."/>
            <person name="Heiman D."/>
            <person name="Howarth C."/>
            <person name="Mehta T."/>
            <person name="Neiman D."/>
            <person name="Pearson M."/>
            <person name="Roberts A."/>
            <person name="Saif S."/>
            <person name="Shea T."/>
            <person name="Shenoy N."/>
            <person name="Sisk P."/>
            <person name="Stolte C."/>
            <person name="Sykes S."/>
            <person name="White J."/>
            <person name="Yandava C."/>
            <person name="Haas B."/>
            <person name="Henn M.R."/>
            <person name="Nusbaum C."/>
            <person name="Birren B."/>
        </authorList>
    </citation>
    <scope>NUCLEOTIDE SEQUENCE [LARGE SCALE GENOMIC DNA]</scope>
</reference>
<organism evidence="1">
    <name type="scientific">Loa loa</name>
    <name type="common">Eye worm</name>
    <name type="synonym">Filaria loa</name>
    <dbReference type="NCBI Taxonomy" id="7209"/>
    <lineage>
        <taxon>Eukaryota</taxon>
        <taxon>Metazoa</taxon>
        <taxon>Ecdysozoa</taxon>
        <taxon>Nematoda</taxon>
        <taxon>Chromadorea</taxon>
        <taxon>Rhabditida</taxon>
        <taxon>Spirurina</taxon>
        <taxon>Spiruromorpha</taxon>
        <taxon>Filarioidea</taxon>
        <taxon>Onchocercidae</taxon>
        <taxon>Loa</taxon>
    </lineage>
</organism>
<evidence type="ECO:0000313" key="1">
    <source>
        <dbReference type="EMBL" id="EFO22744.2"/>
    </source>
</evidence>
<protein>
    <submittedName>
        <fullName evidence="1">Uncharacterized protein</fullName>
    </submittedName>
</protein>
<sequence length="85" mass="9809">MIKRCRGKQAVSSSSKDTITVHITFYLKTMGDSIIGKLLLFPLLKMQNPLDWRVPKCDIAGCKGWYCKNDEHNRNIQITFKTHPK</sequence>